<dbReference type="STRING" id="158441.A0A226DM65"/>
<dbReference type="SMART" id="SM00042">
    <property type="entry name" value="CUB"/>
    <property type="match status" value="2"/>
</dbReference>
<dbReference type="GO" id="GO:0005112">
    <property type="term" value="F:Notch binding"/>
    <property type="evidence" value="ECO:0007669"/>
    <property type="project" value="TreeGrafter"/>
</dbReference>
<feature type="domain" description="EGF-like" evidence="20">
    <location>
        <begin position="1686"/>
        <end position="1722"/>
    </location>
</feature>
<name>A0A226DM65_FOLCA</name>
<evidence type="ECO:0000256" key="10">
    <source>
        <dbReference type="ARBA" id="ARBA00022976"/>
    </source>
</evidence>
<feature type="domain" description="EGF-like" evidence="20">
    <location>
        <begin position="414"/>
        <end position="452"/>
    </location>
</feature>
<feature type="disulfide bond" evidence="16">
    <location>
        <begin position="2098"/>
        <end position="2107"/>
    </location>
</feature>
<dbReference type="Pfam" id="PF00008">
    <property type="entry name" value="EGF"/>
    <property type="match status" value="8"/>
</dbReference>
<feature type="domain" description="EGF-like" evidence="20">
    <location>
        <begin position="2034"/>
        <end position="2070"/>
    </location>
</feature>
<dbReference type="Gene3D" id="2.60.120.290">
    <property type="entry name" value="Spermadhesin, CUB domain"/>
    <property type="match status" value="2"/>
</dbReference>
<feature type="domain" description="HYR" evidence="21">
    <location>
        <begin position="1173"/>
        <end position="1256"/>
    </location>
</feature>
<feature type="domain" description="EGF-like" evidence="20">
    <location>
        <begin position="2110"/>
        <end position="2146"/>
    </location>
</feature>
<evidence type="ECO:0000256" key="9">
    <source>
        <dbReference type="ARBA" id="ARBA00022737"/>
    </source>
</evidence>
<dbReference type="InterPro" id="IPR000421">
    <property type="entry name" value="FA58C"/>
</dbReference>
<feature type="domain" description="HYR" evidence="21">
    <location>
        <begin position="2372"/>
        <end position="2454"/>
    </location>
</feature>
<evidence type="ECO:0000256" key="16">
    <source>
        <dbReference type="PROSITE-ProRule" id="PRU00076"/>
    </source>
</evidence>
<accession>A0A226DM65</accession>
<feature type="disulfide bond" evidence="16">
    <location>
        <begin position="1793"/>
        <end position="1802"/>
    </location>
</feature>
<feature type="disulfide bond" evidence="16">
    <location>
        <begin position="2136"/>
        <end position="2145"/>
    </location>
</feature>
<evidence type="ECO:0000259" key="18">
    <source>
        <dbReference type="PROSITE" id="PS01180"/>
    </source>
</evidence>
<feature type="disulfide bond" evidence="16">
    <location>
        <begin position="1847"/>
        <end position="1857"/>
    </location>
</feature>
<dbReference type="InterPro" id="IPR003410">
    <property type="entry name" value="HYR_dom"/>
</dbReference>
<feature type="domain" description="EGF-like" evidence="20">
    <location>
        <begin position="1918"/>
        <end position="1954"/>
    </location>
</feature>
<dbReference type="SMART" id="SM00179">
    <property type="entry name" value="EGF_CA"/>
    <property type="match status" value="14"/>
</dbReference>
<dbReference type="SUPFAM" id="SSF57184">
    <property type="entry name" value="Growth factor receptor domain"/>
    <property type="match status" value="3"/>
</dbReference>
<feature type="disulfide bond" evidence="16">
    <location>
        <begin position="1944"/>
        <end position="1953"/>
    </location>
</feature>
<dbReference type="Pfam" id="PF00754">
    <property type="entry name" value="F5_F8_type_C"/>
    <property type="match status" value="2"/>
</dbReference>
<feature type="disulfide bond" evidence="16">
    <location>
        <begin position="1831"/>
        <end position="1840"/>
    </location>
</feature>
<dbReference type="InterPro" id="IPR049883">
    <property type="entry name" value="NOTCH1_EGF-like"/>
</dbReference>
<dbReference type="InterPro" id="IPR000436">
    <property type="entry name" value="Sushi_SCR_CCP_dom"/>
</dbReference>
<dbReference type="FunFam" id="2.10.70.10:FF:000014">
    <property type="entry name" value="Membrane cofactor protein"/>
    <property type="match status" value="1"/>
</dbReference>
<dbReference type="Gene3D" id="2.10.25.10">
    <property type="entry name" value="Laminin"/>
    <property type="match status" value="15"/>
</dbReference>
<dbReference type="InterPro" id="IPR000742">
    <property type="entry name" value="EGF"/>
</dbReference>
<feature type="domain" description="EGF-like" evidence="20">
    <location>
        <begin position="1880"/>
        <end position="1916"/>
    </location>
</feature>
<evidence type="ECO:0000256" key="6">
    <source>
        <dbReference type="ARBA" id="ARBA00022659"/>
    </source>
</evidence>
<keyword evidence="12" id="KW-0472">Membrane</keyword>
<evidence type="ECO:0000313" key="24">
    <source>
        <dbReference type="Proteomes" id="UP000198287"/>
    </source>
</evidence>
<keyword evidence="5 16" id="KW-0245">EGF-like domain</keyword>
<feature type="domain" description="EGF-like" evidence="20">
    <location>
        <begin position="2072"/>
        <end position="2108"/>
    </location>
</feature>
<dbReference type="PROSITE" id="PS01180">
    <property type="entry name" value="CUB"/>
    <property type="match status" value="2"/>
</dbReference>
<feature type="disulfide bond" evidence="15">
    <location>
        <begin position="140"/>
        <end position="167"/>
    </location>
</feature>
<keyword evidence="24" id="KW-1185">Reference proteome</keyword>
<feature type="domain" description="EGF-like" evidence="20">
    <location>
        <begin position="2148"/>
        <end position="2184"/>
    </location>
</feature>
<keyword evidence="6 17" id="KW-0768">Sushi</keyword>
<evidence type="ECO:0000256" key="17">
    <source>
        <dbReference type="PROSITE-ProRule" id="PRU00302"/>
    </source>
</evidence>
<dbReference type="FunFam" id="2.10.25.10:FF:000638">
    <property type="entry name" value="Uncharacterized protein, isoform A"/>
    <property type="match status" value="1"/>
</dbReference>
<feature type="domain" description="Sushi" evidence="22">
    <location>
        <begin position="356"/>
        <end position="414"/>
    </location>
</feature>
<dbReference type="InterPro" id="IPR035914">
    <property type="entry name" value="Sperma_CUB_dom_sf"/>
</dbReference>
<dbReference type="SUPFAM" id="SSF57535">
    <property type="entry name" value="Complement control module/SCR domain"/>
    <property type="match status" value="5"/>
</dbReference>
<dbReference type="FunFam" id="2.10.25.10:FF:000279">
    <property type="entry name" value="Neurogenic locus notch 1"/>
    <property type="match status" value="1"/>
</dbReference>
<protein>
    <submittedName>
        <fullName evidence="23">Fibropellin-1</fullName>
    </submittedName>
</protein>
<dbReference type="InterPro" id="IPR008979">
    <property type="entry name" value="Galactose-bd-like_sf"/>
</dbReference>
<feature type="domain" description="F5/8 type C" evidence="19">
    <location>
        <begin position="451"/>
        <end position="601"/>
    </location>
</feature>
<evidence type="ECO:0000256" key="12">
    <source>
        <dbReference type="ARBA" id="ARBA00023136"/>
    </source>
</evidence>
<feature type="domain" description="Sushi" evidence="22">
    <location>
        <begin position="295"/>
        <end position="355"/>
    </location>
</feature>
<keyword evidence="13 16" id="KW-1015">Disulfide bond</keyword>
<gene>
    <name evidence="23" type="ORF">Fcan01_19353</name>
</gene>
<dbReference type="SMART" id="SM00231">
    <property type="entry name" value="FA58C"/>
    <property type="match status" value="2"/>
</dbReference>
<dbReference type="SUPFAM" id="SSF49854">
    <property type="entry name" value="Spermadhesin, CUB domain"/>
    <property type="match status" value="2"/>
</dbReference>
<comment type="subcellular location">
    <subcellularLocation>
        <location evidence="1">Membrane</location>
        <topology evidence="1">Single-pass type I membrane protein</topology>
    </subcellularLocation>
    <subcellularLocation>
        <location evidence="2">Secreted</location>
    </subcellularLocation>
</comment>
<feature type="domain" description="Sushi" evidence="22">
    <location>
        <begin position="803"/>
        <end position="871"/>
    </location>
</feature>
<dbReference type="PROSITE" id="PS50026">
    <property type="entry name" value="EGF_3"/>
    <property type="match status" value="15"/>
</dbReference>
<keyword evidence="3" id="KW-0217">Developmental protein</keyword>
<dbReference type="CDD" id="cd00041">
    <property type="entry name" value="CUB"/>
    <property type="match status" value="2"/>
</dbReference>
<feature type="domain" description="EGF-like" evidence="20">
    <location>
        <begin position="1843"/>
        <end position="1878"/>
    </location>
</feature>
<evidence type="ECO:0000256" key="11">
    <source>
        <dbReference type="ARBA" id="ARBA00022989"/>
    </source>
</evidence>
<evidence type="ECO:0000256" key="7">
    <source>
        <dbReference type="ARBA" id="ARBA00022692"/>
    </source>
</evidence>
<feature type="disulfide bond" evidence="16">
    <location>
        <begin position="1906"/>
        <end position="1915"/>
    </location>
</feature>
<dbReference type="Proteomes" id="UP000198287">
    <property type="component" value="Unassembled WGS sequence"/>
</dbReference>
<dbReference type="OMA" id="ECASSHT"/>
<feature type="disulfide bond" evidence="16">
    <location>
        <begin position="1868"/>
        <end position="1877"/>
    </location>
</feature>
<dbReference type="InterPro" id="IPR013032">
    <property type="entry name" value="EGF-like_CS"/>
</dbReference>
<dbReference type="GO" id="GO:0016020">
    <property type="term" value="C:membrane"/>
    <property type="evidence" value="ECO:0007669"/>
    <property type="project" value="UniProtKB-SubCell"/>
</dbReference>
<feature type="domain" description="EGF-like" evidence="20">
    <location>
        <begin position="1764"/>
        <end position="1803"/>
    </location>
</feature>
<evidence type="ECO:0000259" key="19">
    <source>
        <dbReference type="PROSITE" id="PS50022"/>
    </source>
</evidence>
<dbReference type="Pfam" id="PF12661">
    <property type="entry name" value="hEGF"/>
    <property type="match status" value="3"/>
</dbReference>
<feature type="domain" description="HYR" evidence="21">
    <location>
        <begin position="1087"/>
        <end position="1172"/>
    </location>
</feature>
<organism evidence="23 24">
    <name type="scientific">Folsomia candida</name>
    <name type="common">Springtail</name>
    <dbReference type="NCBI Taxonomy" id="158441"/>
    <lineage>
        <taxon>Eukaryota</taxon>
        <taxon>Metazoa</taxon>
        <taxon>Ecdysozoa</taxon>
        <taxon>Arthropoda</taxon>
        <taxon>Hexapoda</taxon>
        <taxon>Collembola</taxon>
        <taxon>Entomobryomorpha</taxon>
        <taxon>Isotomoidea</taxon>
        <taxon>Isotomidae</taxon>
        <taxon>Proisotominae</taxon>
        <taxon>Folsomia</taxon>
    </lineage>
</organism>
<feature type="domain" description="Sushi" evidence="22">
    <location>
        <begin position="230"/>
        <end position="294"/>
    </location>
</feature>
<dbReference type="GO" id="GO:0007399">
    <property type="term" value="P:nervous system development"/>
    <property type="evidence" value="ECO:0007669"/>
    <property type="project" value="UniProtKB-ARBA"/>
</dbReference>
<evidence type="ECO:0000256" key="13">
    <source>
        <dbReference type="ARBA" id="ARBA00023157"/>
    </source>
</evidence>
<feature type="disulfide bond" evidence="16">
    <location>
        <begin position="1984"/>
        <end position="1993"/>
    </location>
</feature>
<feature type="domain" description="EGF-like" evidence="20">
    <location>
        <begin position="1996"/>
        <end position="2032"/>
    </location>
</feature>
<proteinExistence type="predicted"/>
<dbReference type="GO" id="GO:0007219">
    <property type="term" value="P:Notch signaling pathway"/>
    <property type="evidence" value="ECO:0007669"/>
    <property type="project" value="UniProtKB-KW"/>
</dbReference>
<feature type="disulfide bond" evidence="16">
    <location>
        <begin position="1752"/>
        <end position="1761"/>
    </location>
</feature>
<dbReference type="CDD" id="cd00033">
    <property type="entry name" value="CCP"/>
    <property type="match status" value="3"/>
</dbReference>
<dbReference type="InterPro" id="IPR011641">
    <property type="entry name" value="Tyr-kin_ephrin_A/B_rcpt-like"/>
</dbReference>
<keyword evidence="14" id="KW-0325">Glycoprotein</keyword>
<feature type="domain" description="Sushi" evidence="22">
    <location>
        <begin position="673"/>
        <end position="732"/>
    </location>
</feature>
<dbReference type="FunFam" id="2.10.25.10:FF:000146">
    <property type="entry name" value="Putative neurogenic locus notch"/>
    <property type="match status" value="1"/>
</dbReference>
<dbReference type="PROSITE" id="PS01285">
    <property type="entry name" value="FA58C_1"/>
    <property type="match status" value="1"/>
</dbReference>
<feature type="domain" description="EGF-like" evidence="20">
    <location>
        <begin position="1648"/>
        <end position="1684"/>
    </location>
</feature>
<dbReference type="PROSITE" id="PS01187">
    <property type="entry name" value="EGF_CA"/>
    <property type="match status" value="5"/>
</dbReference>
<dbReference type="FunFam" id="2.10.25.10:FF:000004">
    <property type="entry name" value="Neurogenic locus notch 1"/>
    <property type="match status" value="3"/>
</dbReference>
<keyword evidence="8" id="KW-0732">Signal</keyword>
<evidence type="ECO:0000256" key="1">
    <source>
        <dbReference type="ARBA" id="ARBA00004479"/>
    </source>
</evidence>
<keyword evidence="10" id="KW-0914">Notch signaling pathway</keyword>
<dbReference type="PROSITE" id="PS00010">
    <property type="entry name" value="ASX_HYDROXYL"/>
    <property type="match status" value="11"/>
</dbReference>
<feature type="disulfide bond" evidence="16">
    <location>
        <begin position="2174"/>
        <end position="2183"/>
    </location>
</feature>
<sequence length="2737" mass="298356">MIVKFRSDASVEKKGFRATWKTEPQSCGGTLRATSHSQVLVSPGYPNSYPGGLECVYVINAPAGKLITLKVEDFGLTSPRDSLLIRDGDSPSSPKLALLTGSASENPKFITSTGSQLYLYMTTSGNGGVPGFQIKYYQGCEQVLSMSNGSISSPAFGLSPYPSNQECTYLIKRPKGGPLSLKFTNFDLDEADFVQIYDGPTTDSLRLHSGNGFNGRTLPKLTLTAESGEMTVRFKTDSLRSRNALASNRDIAFGTQVTFTCPTGQEFATGQQKIVTECQPGGQWSVDYIPDCQEVYCGPVPQISNGFAIGSTNVTYLGTATYQCYAGFAFPSAKATEIITCLPGGKWEKLPLCMGKQCFTVPKIKNGFVVDSEREYFFDDEARVQCHRGYKLLGQSIIKCGPDQTFDDLPICEDIDECANSQCDLASTECANVAGSFYCKCRTGFSPSLDCRNIADLGLASGGIPDHAITVSSAQEDHPKEFIRLGSSAGWCGANFAKGNNWVLIDLKAPTVVRGFRTQGVHKIGGGVAYASGIRAVQYTDDLTDVFKDYINPDGSAVEFRILDPSLSVLNLPIPIETRYLRLIIQNYVVSPCLQLELMGCTRMECNDINECGTNNGGCHQKCVNSPGSSSCGCNVGYDLYSQNGTAGFFIEGSETGTKDGDTYRLNKTCVPKMCPPLQSPENGVLLSTKDKHHFGDQISFQCNFGYVIAGSYGLTCTSTGTWNGTVPACQPAKCVPLQDEPTEGLAVIRPDEDILIGFQENVTFTCSEGGRPLRSSVTAPFRQCVYDPKPGFPDYWLSGAAPECPKIDCGFPVEAPGAEYGRFTETTFQSSFFFGCQETFKLAGQSSRNDNIVRCQADGVWDFGNLRCEGPVCEDPLRPPDGVQISQTYEQGGEVMFDCGRPGYIPINPYPITCQRNSECRVIKPIGITSGLIPDSAINVTTYRPNYEGKFIRLNSVTGWCSMQEAFPYVTIDLGKVHRVKAILVKGVITNDVVGRPTEIRFFYKQQESENFVVYFPNFNLTTRDPGNYGELAMITLPQSVSAQYVILGVVNYLENPCLKFELLGCEEETEEPNLLGWDSGYPVCVDNEPPVFENCPDQSIVVQKGINGLEPVNFPEPIATDNSGMIARMEIRPTGFKMPLHVFEDILVEYLAFDFDGNVAICHINITVPDDTPPQLSCPQSYVVELLDKKASYQVYFNETRRRIETFDQSGSVTLDFIPESAIIPVGGFENVTVVASDKHGNQASCNFQVSVQPTPCVDWELSPPAHGNLNCVPGQDGNLQCLATCKQGFRFTDGQPMKTFSCREKSKKWFPSRVVPDCVSEDTEMARYQVASDIKYRANGAVPTSCLPQYTEFLRRGQGNLNTILSQRCSAVNVNMNVSFVNTQATLLEENVVKFTYTLEVTPTVKQTQLYDLCGSTLNLIFDLSVPYASAVLEPLLNVSSVSNQCPPLRALTSQITRGFACGTGEVLNMETNSVPRCLHCPAGTYTLDVNDESRCEPCARGYYQSRARQGSCIRCPAGTYTREVGSKGVDECVPVCGYGTYSPTGLVPCLECQRHSYTGTPPPDGFKECTSCPPNMFTYQPAASTPENCRAKCQPGTYSPTGLSPCAPCPLGYYQSKEGQVKCSECPQEMSTAKVGGKSKEECKNIQCPDTYCNNGGLCLPQNHGPTCVCPAGFTGRQCERDIDECASQPCYNSATCVDEPQGYRCVCAMGYSGVNCQDQSSNCRNDTCPEQAMCKTEPGIGNHTCLCKNGYTGTNCDVTIDPCTSNGNPCENNAKCIPLQQGRFRCECSAGWEGPLCDVNIDDCAELPCLLNANCTDLVNDFSCTCPRGFSGKRCEIKVDLCGTSPCMHGLCVDRLFEFECVCDPGWKGDSCDININECMNNPCLNKGECVDEVGDYRCVCEAEYTGKNCQHRVDDCANEPCQNGGTCSDKVNGFECLCRPGFVGLQCEAAIDECLSNPCEGEGTEACVDLDNKYECKCKPGYVGEHCETNIDECESEPCLNGGVCVDGVNGFTCKCVPGWTGKLCETDVPFCDSDPCQNDAECINLFQDYFCVCPSGTDGKQCETAPDRCIGEPCMNSGSCKDYGSGLNCTCPADYTGIGCQFEFDACAEGVCQNGATCIDKGSGYKCICPEGYTGKNCDKSIPHCKSNSCPPTATCVDLSDGFYCKCQYNVTGEDCRKTIQVDYDLAFTDEEGTGSAQQMIPFQINKEFAGFSLGLWIKFTHNDDTGTFLNYYVVRSPISTRERRLAIQAHSAGMLVSLFQDEAEVGWISLGAPASESGRALLDSGFIGSLSRVQVWNRPLDHTKEIQKQVRGCRTEPVIYQGLILPWNGYDKISGGVERIVPSSCGDRVCPPGMTGSRCDVTNMDKIPPAVTHCPGSMWVITRNGSATVTWDEPVFTDNVGVVRVVEKQGFRPGQTLLWGNYDIAYVAYDQAGNNALCRFKVYVLAEFCPALQDPDGGNSQCNGWGPGGHFKACEISCSSGLKFSQSVPKFYACGAEGFWHPSQDIERPLVYPSCTSSRPAQRVFKIKLQFPSAGLCNEAGQGVLRERIKLAIAKLNQDWRFCATKTKDGADCQDLNIGVLCDKKSQARSLRTLTKRQVDNEDLYDVHISFPAQSDPVTNVNTNERSHIHKLLQSLILENDAFNVRDVLPNTAADPTSLDLKSDYACAPGHVVVGADCVPCSAGTFYTSNNSSCQVCQIGTYQSEVGQLECKACPKVWLSKLSLFIQFI</sequence>
<evidence type="ECO:0000256" key="3">
    <source>
        <dbReference type="ARBA" id="ARBA00022473"/>
    </source>
</evidence>
<feature type="disulfide bond" evidence="16">
    <location>
        <begin position="1965"/>
        <end position="1982"/>
    </location>
</feature>
<keyword evidence="9" id="KW-0677">Repeat</keyword>
<comment type="caution">
    <text evidence="23">The sequence shown here is derived from an EMBL/GenBank/DDBJ whole genome shotgun (WGS) entry which is preliminary data.</text>
</comment>
<reference evidence="23 24" key="1">
    <citation type="submission" date="2015-12" db="EMBL/GenBank/DDBJ databases">
        <title>The genome of Folsomia candida.</title>
        <authorList>
            <person name="Faddeeva A."/>
            <person name="Derks M.F."/>
            <person name="Anvar Y."/>
            <person name="Smit S."/>
            <person name="Van Straalen N."/>
            <person name="Roelofs D."/>
        </authorList>
    </citation>
    <scope>NUCLEOTIDE SEQUENCE [LARGE SCALE GENOMIC DNA]</scope>
    <source>
        <strain evidence="23 24">VU population</strain>
        <tissue evidence="23">Whole body</tissue>
    </source>
</reference>
<dbReference type="SMART" id="SM01411">
    <property type="entry name" value="Ephrin_rec_like"/>
    <property type="match status" value="4"/>
</dbReference>
<feature type="disulfide bond" evidence="16">
    <location>
        <begin position="2022"/>
        <end position="2031"/>
    </location>
</feature>
<dbReference type="Pfam" id="PF00431">
    <property type="entry name" value="CUB"/>
    <property type="match status" value="2"/>
</dbReference>
<keyword evidence="7" id="KW-0812">Transmembrane</keyword>
<evidence type="ECO:0000256" key="8">
    <source>
        <dbReference type="ARBA" id="ARBA00022729"/>
    </source>
</evidence>
<dbReference type="InterPro" id="IPR035976">
    <property type="entry name" value="Sushi/SCR/CCP_sf"/>
</dbReference>
<dbReference type="PROSITE" id="PS00022">
    <property type="entry name" value="EGF_1"/>
    <property type="match status" value="14"/>
</dbReference>
<dbReference type="Gene3D" id="2.60.120.260">
    <property type="entry name" value="Galactose-binding domain-like"/>
    <property type="match status" value="2"/>
</dbReference>
<feature type="domain" description="CUB" evidence="18">
    <location>
        <begin position="140"/>
        <end position="262"/>
    </location>
</feature>
<dbReference type="SUPFAM" id="SSF57196">
    <property type="entry name" value="EGF/Laminin"/>
    <property type="match status" value="9"/>
</dbReference>
<dbReference type="FunFam" id="2.10.25.10:FF:000309">
    <property type="entry name" value="Uncharacterized protein, isoform A"/>
    <property type="match status" value="1"/>
</dbReference>
<dbReference type="Pfam" id="PF07699">
    <property type="entry name" value="Ephrin_rec_like"/>
    <property type="match status" value="4"/>
</dbReference>
<dbReference type="Pfam" id="PF07645">
    <property type="entry name" value="EGF_CA"/>
    <property type="match status" value="2"/>
</dbReference>
<dbReference type="PANTHER" id="PTHR12916">
    <property type="entry name" value="CYTOCHROME C OXIDASE POLYPEPTIDE VIC-2"/>
    <property type="match status" value="1"/>
</dbReference>
<dbReference type="OrthoDB" id="430340at2759"/>
<dbReference type="SMART" id="SM00032">
    <property type="entry name" value="CCP"/>
    <property type="match status" value="8"/>
</dbReference>
<evidence type="ECO:0000256" key="2">
    <source>
        <dbReference type="ARBA" id="ARBA00004613"/>
    </source>
</evidence>
<evidence type="ECO:0000259" key="20">
    <source>
        <dbReference type="PROSITE" id="PS50026"/>
    </source>
</evidence>
<feature type="disulfide bond" evidence="16">
    <location>
        <begin position="1674"/>
        <end position="1683"/>
    </location>
</feature>
<dbReference type="FunFam" id="2.10.50.10:FF:000018">
    <property type="entry name" value="Sushi, von Willebrand factor type A, EGF and pentraxin domain-containing 1"/>
    <property type="match status" value="1"/>
</dbReference>
<dbReference type="PROSITE" id="PS50022">
    <property type="entry name" value="FA58C_3"/>
    <property type="match status" value="2"/>
</dbReference>
<evidence type="ECO:0000259" key="21">
    <source>
        <dbReference type="PROSITE" id="PS50825"/>
    </source>
</evidence>
<dbReference type="PANTHER" id="PTHR12916:SF4">
    <property type="entry name" value="UNINFLATABLE, ISOFORM C"/>
    <property type="match status" value="1"/>
</dbReference>
<evidence type="ECO:0000256" key="15">
    <source>
        <dbReference type="PROSITE-ProRule" id="PRU00059"/>
    </source>
</evidence>
<evidence type="ECO:0000313" key="23">
    <source>
        <dbReference type="EMBL" id="OXA46313.1"/>
    </source>
</evidence>
<dbReference type="InterPro" id="IPR001881">
    <property type="entry name" value="EGF-like_Ca-bd_dom"/>
</dbReference>
<dbReference type="PROSITE" id="PS50923">
    <property type="entry name" value="SUSHI"/>
    <property type="match status" value="5"/>
</dbReference>
<feature type="domain" description="F5/8 type C" evidence="19">
    <location>
        <begin position="921"/>
        <end position="1067"/>
    </location>
</feature>
<feature type="domain" description="EGF-like" evidence="20">
    <location>
        <begin position="1805"/>
        <end position="1841"/>
    </location>
</feature>
<dbReference type="InterPro" id="IPR018097">
    <property type="entry name" value="EGF_Ca-bd_CS"/>
</dbReference>
<dbReference type="GO" id="GO:0005576">
    <property type="term" value="C:extracellular region"/>
    <property type="evidence" value="ECO:0007669"/>
    <property type="project" value="UniProtKB-SubCell"/>
</dbReference>
<keyword evidence="11" id="KW-1133">Transmembrane helix</keyword>
<dbReference type="FunFam" id="2.10.25.10:FF:000053">
    <property type="entry name" value="Slit guidance ligand 2"/>
    <property type="match status" value="1"/>
</dbReference>
<dbReference type="Gene3D" id="2.10.70.10">
    <property type="entry name" value="Complement Module, domain 1"/>
    <property type="match status" value="5"/>
</dbReference>
<dbReference type="FunFam" id="2.10.25.10:FF:000045">
    <property type="entry name" value="Slit guidance ligand 2"/>
    <property type="match status" value="1"/>
</dbReference>
<evidence type="ECO:0000259" key="22">
    <source>
        <dbReference type="PROSITE" id="PS50923"/>
    </source>
</evidence>
<dbReference type="Pfam" id="PF02494">
    <property type="entry name" value="HYR"/>
    <property type="match status" value="2"/>
</dbReference>
<dbReference type="GO" id="GO:0005509">
    <property type="term" value="F:calcium ion binding"/>
    <property type="evidence" value="ECO:0007669"/>
    <property type="project" value="InterPro"/>
</dbReference>
<evidence type="ECO:0000256" key="14">
    <source>
        <dbReference type="ARBA" id="ARBA00023180"/>
    </source>
</evidence>
<feature type="disulfide bond" evidence="16">
    <location>
        <begin position="1733"/>
        <end position="1750"/>
    </location>
</feature>
<dbReference type="EMBL" id="LNIX01000016">
    <property type="protein sequence ID" value="OXA46313.1"/>
    <property type="molecule type" value="Genomic_DNA"/>
</dbReference>
<dbReference type="Gene3D" id="2.10.50.10">
    <property type="entry name" value="Tumor Necrosis Factor Receptor, subunit A, domain 2"/>
    <property type="match status" value="3"/>
</dbReference>
<dbReference type="SMART" id="SM00181">
    <property type="entry name" value="EGF"/>
    <property type="match status" value="16"/>
</dbReference>
<dbReference type="CDD" id="cd00054">
    <property type="entry name" value="EGF_CA"/>
    <property type="match status" value="10"/>
</dbReference>
<feature type="disulfide bond" evidence="17">
    <location>
        <begin position="703"/>
        <end position="730"/>
    </location>
</feature>
<evidence type="ECO:0000256" key="4">
    <source>
        <dbReference type="ARBA" id="ARBA00022525"/>
    </source>
</evidence>
<comment type="caution">
    <text evidence="16">Lacks conserved residue(s) required for the propagation of feature annotation.</text>
</comment>
<dbReference type="PROSITE" id="PS50825">
    <property type="entry name" value="HYR"/>
    <property type="match status" value="3"/>
</dbReference>
<feature type="domain" description="EGF-like" evidence="20">
    <location>
        <begin position="1956"/>
        <end position="1994"/>
    </location>
</feature>
<feature type="domain" description="EGF-like" evidence="20">
    <location>
        <begin position="1724"/>
        <end position="1762"/>
    </location>
</feature>
<dbReference type="Pfam" id="PF00084">
    <property type="entry name" value="Sushi"/>
    <property type="match status" value="3"/>
</dbReference>
<keyword evidence="4" id="KW-0964">Secreted</keyword>
<feature type="disulfide bond" evidence="16">
    <location>
        <begin position="1712"/>
        <end position="1721"/>
    </location>
</feature>
<dbReference type="InterPro" id="IPR000859">
    <property type="entry name" value="CUB_dom"/>
</dbReference>
<dbReference type="SUPFAM" id="SSF49785">
    <property type="entry name" value="Galactose-binding domain-like"/>
    <property type="match status" value="2"/>
</dbReference>
<feature type="disulfide bond" evidence="16">
    <location>
        <begin position="2060"/>
        <end position="2069"/>
    </location>
</feature>
<dbReference type="InterPro" id="IPR000152">
    <property type="entry name" value="EGF-type_Asp/Asn_hydroxyl_site"/>
</dbReference>
<dbReference type="InterPro" id="IPR009030">
    <property type="entry name" value="Growth_fac_rcpt_cys_sf"/>
</dbReference>
<evidence type="ECO:0000256" key="5">
    <source>
        <dbReference type="ARBA" id="ARBA00022536"/>
    </source>
</evidence>
<feature type="domain" description="CUB" evidence="18">
    <location>
        <begin position="27"/>
        <end position="139"/>
    </location>
</feature>
<dbReference type="PROSITE" id="PS01186">
    <property type="entry name" value="EGF_2"/>
    <property type="match status" value="11"/>
</dbReference>